<reference evidence="4 5" key="1">
    <citation type="submission" date="2019-11" db="EMBL/GenBank/DDBJ databases">
        <title>Comparative genomics of hydrocarbon-degrading Desulfosarcina strains.</title>
        <authorList>
            <person name="Watanabe M."/>
            <person name="Kojima H."/>
            <person name="Fukui M."/>
        </authorList>
    </citation>
    <scope>NUCLEOTIDE SEQUENCE [LARGE SCALE GENOMIC DNA]</scope>
    <source>
        <strain evidence="4 5">PL12</strain>
    </source>
</reference>
<proteinExistence type="predicted"/>
<accession>A0A5K7YSW5</accession>
<dbReference type="OrthoDB" id="9805924at2"/>
<protein>
    <submittedName>
        <fullName evidence="4">N-acetyltransferase</fullName>
    </submittedName>
</protein>
<dbReference type="RefSeq" id="WP_155318960.1">
    <property type="nucleotide sequence ID" value="NZ_AP021874.1"/>
</dbReference>
<keyword evidence="5" id="KW-1185">Reference proteome</keyword>
<dbReference type="Pfam" id="PF00583">
    <property type="entry name" value="Acetyltransf_1"/>
    <property type="match status" value="1"/>
</dbReference>
<name>A0A5K7YSW5_9BACT</name>
<evidence type="ECO:0000256" key="2">
    <source>
        <dbReference type="ARBA" id="ARBA00023315"/>
    </source>
</evidence>
<evidence type="ECO:0000259" key="3">
    <source>
        <dbReference type="PROSITE" id="PS51186"/>
    </source>
</evidence>
<evidence type="ECO:0000313" key="4">
    <source>
        <dbReference type="EMBL" id="BBO71069.1"/>
    </source>
</evidence>
<dbReference type="PANTHER" id="PTHR43877">
    <property type="entry name" value="AMINOALKYLPHOSPHONATE N-ACETYLTRANSFERASE-RELATED-RELATED"/>
    <property type="match status" value="1"/>
</dbReference>
<dbReference type="SUPFAM" id="SSF55729">
    <property type="entry name" value="Acyl-CoA N-acyltransferases (Nat)"/>
    <property type="match status" value="1"/>
</dbReference>
<dbReference type="PROSITE" id="PS51186">
    <property type="entry name" value="GNAT"/>
    <property type="match status" value="1"/>
</dbReference>
<dbReference type="KEGG" id="dalk:DSCA_49990"/>
<dbReference type="InterPro" id="IPR016181">
    <property type="entry name" value="Acyl_CoA_acyltransferase"/>
</dbReference>
<dbReference type="EMBL" id="AP021874">
    <property type="protein sequence ID" value="BBO71069.1"/>
    <property type="molecule type" value="Genomic_DNA"/>
</dbReference>
<dbReference type="GO" id="GO:0016747">
    <property type="term" value="F:acyltransferase activity, transferring groups other than amino-acyl groups"/>
    <property type="evidence" value="ECO:0007669"/>
    <property type="project" value="InterPro"/>
</dbReference>
<evidence type="ECO:0000313" key="5">
    <source>
        <dbReference type="Proteomes" id="UP000427906"/>
    </source>
</evidence>
<keyword evidence="2" id="KW-0012">Acyltransferase</keyword>
<dbReference type="PANTHER" id="PTHR43877:SF2">
    <property type="entry name" value="AMINOALKYLPHOSPHONATE N-ACETYLTRANSFERASE-RELATED"/>
    <property type="match status" value="1"/>
</dbReference>
<organism evidence="4 5">
    <name type="scientific">Desulfosarcina alkanivorans</name>
    <dbReference type="NCBI Taxonomy" id="571177"/>
    <lineage>
        <taxon>Bacteria</taxon>
        <taxon>Pseudomonadati</taxon>
        <taxon>Thermodesulfobacteriota</taxon>
        <taxon>Desulfobacteria</taxon>
        <taxon>Desulfobacterales</taxon>
        <taxon>Desulfosarcinaceae</taxon>
        <taxon>Desulfosarcina</taxon>
    </lineage>
</organism>
<keyword evidence="1 4" id="KW-0808">Transferase</keyword>
<feature type="domain" description="N-acetyltransferase" evidence="3">
    <location>
        <begin position="16"/>
        <end position="167"/>
    </location>
</feature>
<dbReference type="Gene3D" id="3.40.630.30">
    <property type="match status" value="1"/>
</dbReference>
<sequence>MTAREPAGGTSIPRDVTIRNARHADLETLVALLDELFSIEADFAVDGHRQHRGLSLMLDGCGKHRCVKVAEAQGRVVAMGTAQLVVSTAEGAFSALVEDLVVTERLRGQGIGAALLATLAAWAVQHGATRLQLLADGQNRPALDFYRKNGWLPTQLICLRKSDLPEG</sequence>
<dbReference type="Proteomes" id="UP000427906">
    <property type="component" value="Chromosome"/>
</dbReference>
<gene>
    <name evidence="4" type="ORF">DSCA_49990</name>
</gene>
<dbReference type="AlphaFoldDB" id="A0A5K7YSW5"/>
<dbReference type="InterPro" id="IPR000182">
    <property type="entry name" value="GNAT_dom"/>
</dbReference>
<dbReference type="InterPro" id="IPR050832">
    <property type="entry name" value="Bact_Acetyltransf"/>
</dbReference>
<evidence type="ECO:0000256" key="1">
    <source>
        <dbReference type="ARBA" id="ARBA00022679"/>
    </source>
</evidence>